<evidence type="ECO:0000313" key="2">
    <source>
        <dbReference type="EMBL" id="OQS55100.1"/>
    </source>
</evidence>
<dbReference type="Proteomes" id="UP000192758">
    <property type="component" value="Unassembled WGS sequence"/>
</dbReference>
<protein>
    <submittedName>
        <fullName evidence="2">Uncharacterized protein</fullName>
    </submittedName>
</protein>
<evidence type="ECO:0000313" key="3">
    <source>
        <dbReference type="Proteomes" id="UP000192758"/>
    </source>
</evidence>
<proteinExistence type="predicted"/>
<dbReference type="VEuPathDB" id="MicrosporidiaDB:EHP00_309"/>
<keyword evidence="3" id="KW-1185">Reference proteome</keyword>
<feature type="transmembrane region" description="Helical" evidence="1">
    <location>
        <begin position="272"/>
        <end position="290"/>
    </location>
</feature>
<feature type="transmembrane region" description="Helical" evidence="1">
    <location>
        <begin position="50"/>
        <end position="69"/>
    </location>
</feature>
<evidence type="ECO:0000256" key="1">
    <source>
        <dbReference type="SAM" id="Phobius"/>
    </source>
</evidence>
<feature type="transmembrane region" description="Helical" evidence="1">
    <location>
        <begin position="81"/>
        <end position="105"/>
    </location>
</feature>
<sequence length="316" mass="37637">MFFKFIRREMPELKQSLKVHSLMMMFKNVIIFILILPAKKENIKTTLFINYHALKVMLINLTILFGFLYSLIKQNITFYKYTLYCCLILYVFAVLLCVGLLLLFITLQIKIYWFLVVLIFICSAIEFIFAFSQIKSLQVVSVKNIMKMTNDENIINAYQARNIMSSTKLGIALLNISMLYDLLWEKSYNLTYFGIDVRPKTMNFTFKMILNLFILTINTLTFILIHVKVEMEYIWQRYAALTLQSINFIVTLLIYILFLFRTFTFTTFFLRFGYIINFVFIGYTILAIYNEMKWLNKGLKEVLLFNYMPFVKKNKL</sequence>
<keyword evidence="1" id="KW-0472">Membrane</keyword>
<gene>
    <name evidence="2" type="ORF">EHP00_309</name>
</gene>
<keyword evidence="1" id="KW-0812">Transmembrane</keyword>
<accession>A0A1W0E769</accession>
<dbReference type="EMBL" id="MNPJ01000014">
    <property type="protein sequence ID" value="OQS55100.1"/>
    <property type="molecule type" value="Genomic_DNA"/>
</dbReference>
<dbReference type="AlphaFoldDB" id="A0A1W0E769"/>
<organism evidence="2 3">
    <name type="scientific">Ecytonucleospora hepatopenaei</name>
    <dbReference type="NCBI Taxonomy" id="646526"/>
    <lineage>
        <taxon>Eukaryota</taxon>
        <taxon>Fungi</taxon>
        <taxon>Fungi incertae sedis</taxon>
        <taxon>Microsporidia</taxon>
        <taxon>Enterocytozoonidae</taxon>
        <taxon>Ecytonucleospora</taxon>
    </lineage>
</organism>
<keyword evidence="1" id="KW-1133">Transmembrane helix</keyword>
<feature type="transmembrane region" description="Helical" evidence="1">
    <location>
        <begin position="238"/>
        <end position="260"/>
    </location>
</feature>
<comment type="caution">
    <text evidence="2">The sequence shown here is derived from an EMBL/GenBank/DDBJ whole genome shotgun (WGS) entry which is preliminary data.</text>
</comment>
<reference evidence="2 3" key="1">
    <citation type="journal article" date="2017" name="Environ. Microbiol.">
        <title>Decay of the glycolytic pathway and adaptation to intranuclear parasitism within Enterocytozoonidae microsporidia.</title>
        <authorList>
            <person name="Wiredu Boakye D."/>
            <person name="Jaroenlak P."/>
            <person name="Prachumwat A."/>
            <person name="Williams T.A."/>
            <person name="Bateman K.S."/>
            <person name="Itsathitphaisarn O."/>
            <person name="Sritunyalucksana K."/>
            <person name="Paszkiewicz K.H."/>
            <person name="Moore K.A."/>
            <person name="Stentiford G.D."/>
            <person name="Williams B.A."/>
        </authorList>
    </citation>
    <scope>NUCLEOTIDE SEQUENCE [LARGE SCALE GENOMIC DNA]</scope>
    <source>
        <strain evidence="2 3">TH1</strain>
    </source>
</reference>
<feature type="transmembrane region" description="Helical" evidence="1">
    <location>
        <begin position="111"/>
        <end position="131"/>
    </location>
</feature>
<name>A0A1W0E769_9MICR</name>
<feature type="transmembrane region" description="Helical" evidence="1">
    <location>
        <begin position="204"/>
        <end position="226"/>
    </location>
</feature>